<organism evidence="18 19">
    <name type="scientific">Anopheles minimus</name>
    <dbReference type="NCBI Taxonomy" id="112268"/>
    <lineage>
        <taxon>Eukaryota</taxon>
        <taxon>Metazoa</taxon>
        <taxon>Ecdysozoa</taxon>
        <taxon>Arthropoda</taxon>
        <taxon>Hexapoda</taxon>
        <taxon>Insecta</taxon>
        <taxon>Pterygota</taxon>
        <taxon>Neoptera</taxon>
        <taxon>Endopterygota</taxon>
        <taxon>Diptera</taxon>
        <taxon>Nematocera</taxon>
        <taxon>Culicoidea</taxon>
        <taxon>Culicidae</taxon>
        <taxon>Anophelinae</taxon>
        <taxon>Anopheles</taxon>
    </lineage>
</organism>
<dbReference type="GO" id="GO:0030148">
    <property type="term" value="P:sphingolipid biosynthetic process"/>
    <property type="evidence" value="ECO:0007669"/>
    <property type="project" value="TreeGrafter"/>
</dbReference>
<dbReference type="SUPFAM" id="SSF55315">
    <property type="entry name" value="L30e-like"/>
    <property type="match status" value="1"/>
</dbReference>
<dbReference type="EC" id="4.2.1.134" evidence="16"/>
<dbReference type="PANTHER" id="PTHR11035:SF3">
    <property type="entry name" value="VERY-LONG-CHAIN (3R)-3-HYDROXYACYL-COA DEHYDRATASE"/>
    <property type="match status" value="1"/>
</dbReference>
<dbReference type="Pfam" id="PF01248">
    <property type="entry name" value="Ribosomal_L7Ae"/>
    <property type="match status" value="1"/>
</dbReference>
<evidence type="ECO:0000256" key="9">
    <source>
        <dbReference type="ARBA" id="ARBA00022989"/>
    </source>
</evidence>
<dbReference type="Proteomes" id="UP000075920">
    <property type="component" value="Unassembled WGS sequence"/>
</dbReference>
<feature type="transmembrane region" description="Helical" evidence="16">
    <location>
        <begin position="136"/>
        <end position="158"/>
    </location>
</feature>
<evidence type="ECO:0000256" key="5">
    <source>
        <dbReference type="ARBA" id="ARBA00022516"/>
    </source>
</evidence>
<dbReference type="Pfam" id="PF04387">
    <property type="entry name" value="PTPLA"/>
    <property type="match status" value="1"/>
</dbReference>
<reference evidence="19" key="1">
    <citation type="submission" date="2013-03" db="EMBL/GenBank/DDBJ databases">
        <title>The Genome Sequence of Anopheles minimus MINIMUS1.</title>
        <authorList>
            <consortium name="The Broad Institute Genomics Platform"/>
            <person name="Neafsey D.E."/>
            <person name="Walton C."/>
            <person name="Walker B."/>
            <person name="Young S.K."/>
            <person name="Zeng Q."/>
            <person name="Gargeya S."/>
            <person name="Fitzgerald M."/>
            <person name="Haas B."/>
            <person name="Abouelleil A."/>
            <person name="Allen A.W."/>
            <person name="Alvarado L."/>
            <person name="Arachchi H.M."/>
            <person name="Berlin A.M."/>
            <person name="Chapman S.B."/>
            <person name="Gainer-Dewar J."/>
            <person name="Goldberg J."/>
            <person name="Griggs A."/>
            <person name="Gujja S."/>
            <person name="Hansen M."/>
            <person name="Howarth C."/>
            <person name="Imamovic A."/>
            <person name="Ireland A."/>
            <person name="Larimer J."/>
            <person name="McCowan C."/>
            <person name="Murphy C."/>
            <person name="Pearson M."/>
            <person name="Poon T.W."/>
            <person name="Priest M."/>
            <person name="Roberts A."/>
            <person name="Saif S."/>
            <person name="Shea T."/>
            <person name="Sisk P."/>
            <person name="Sykes S."/>
            <person name="Wortman J."/>
            <person name="Nusbaum C."/>
            <person name="Birren B."/>
        </authorList>
    </citation>
    <scope>NUCLEOTIDE SEQUENCE [LARGE SCALE GENOMIC DNA]</scope>
    <source>
        <strain evidence="19">MINIMUS1</strain>
    </source>
</reference>
<keyword evidence="9 16" id="KW-1133">Transmembrane helix</keyword>
<evidence type="ECO:0000256" key="15">
    <source>
        <dbReference type="ARBA" id="ARBA00036671"/>
    </source>
</evidence>
<comment type="similarity">
    <text evidence="4 16">Belongs to the very long-chain fatty acids dehydratase HACD family.</text>
</comment>
<evidence type="ECO:0000313" key="19">
    <source>
        <dbReference type="Proteomes" id="UP000075920"/>
    </source>
</evidence>
<evidence type="ECO:0000256" key="14">
    <source>
        <dbReference type="ARBA" id="ARBA00023274"/>
    </source>
</evidence>
<evidence type="ECO:0000256" key="7">
    <source>
        <dbReference type="ARBA" id="ARBA00022832"/>
    </source>
</evidence>
<keyword evidence="7 16" id="KW-0276">Fatty acid metabolism</keyword>
<evidence type="ECO:0000256" key="4">
    <source>
        <dbReference type="ARBA" id="ARBA00007811"/>
    </source>
</evidence>
<comment type="caution">
    <text evidence="16">Lacks conserved residue(s) required for the propagation of feature annotation.</text>
</comment>
<dbReference type="GO" id="GO:1990904">
    <property type="term" value="C:ribonucleoprotein complex"/>
    <property type="evidence" value="ECO:0007669"/>
    <property type="project" value="UniProtKB-KW"/>
</dbReference>
<keyword evidence="14" id="KW-0687">Ribonucleoprotein</keyword>
<comment type="function">
    <text evidence="16">Catalyzes the third of the four reactions of the long-chain fatty acids elongation cycle. This endoplasmic reticulum-bound enzymatic process, allows the addition of two carbons to the chain of long- and very long-chain fatty acids/VLCFAs per cycle. This enzyme catalyzes the dehydration of the 3-hydroxyacyl-CoA intermediate into trans-2,3-enoyl-CoA, within each cycle of fatty acid elongation. Thereby, it participates to the production of VLCFAs of different chain lengths that are involved in multiple biological processes as precursors of membrane lipids and lipid mediators.</text>
</comment>
<keyword evidence="6 16" id="KW-0812">Transmembrane</keyword>
<evidence type="ECO:0000256" key="3">
    <source>
        <dbReference type="ARBA" id="ARBA00007326"/>
    </source>
</evidence>
<dbReference type="InterPro" id="IPR004038">
    <property type="entry name" value="Ribosomal_eL8/eL30/eS12/Gad45"/>
</dbReference>
<comment type="subcellular location">
    <subcellularLocation>
        <location evidence="16">Endoplasmic reticulum membrane</location>
        <topology evidence="16">Multi-pass membrane protein</topology>
    </subcellularLocation>
    <subcellularLocation>
        <location evidence="1">Membrane</location>
        <topology evidence="1">Multi-pass membrane protein</topology>
    </subcellularLocation>
</comment>
<evidence type="ECO:0000256" key="6">
    <source>
        <dbReference type="ARBA" id="ARBA00022692"/>
    </source>
</evidence>
<proteinExistence type="inferred from homology"/>
<keyword evidence="19" id="KW-1185">Reference proteome</keyword>
<sequence length="359" mass="40805">MVTAKKQKKALESINSRLALVMKSGKSCLGYKQTLRTLRQGKAKLVIIANNTPHLRKSEIEYYAMLAKTGVHHYNGNNIELGTACGKYFRVCTMSITDAGDSDIIRSLPEAQAGGAHVFRYIFAQMAPDKKDKPSVLVKAYLALYNTAQFAGWTYIFVQFMQHFFVHGHSLDTLWSRVGQATFFFQMLAILEVVHAMVGIVPSNVTMTFLQVFGRSMIVAAAIEGTPTGQKSPGLPLALFCWSLTEIFRYSYYVAHLLLPSVPSMLVWVRYTIFIPMYPCGFLGELLCSYWAQSYIRETGKWSVELPNRFNFSFSFYYFMWIMAICYMPLFPQMYLHMLAQRRKVLGRGSGHQKATKAH</sequence>
<dbReference type="InterPro" id="IPR029064">
    <property type="entry name" value="Ribosomal_eL30-like_sf"/>
</dbReference>
<evidence type="ECO:0000313" key="18">
    <source>
        <dbReference type="EnsemblMetazoa" id="AMIN002884-PA"/>
    </source>
</evidence>
<keyword evidence="13 16" id="KW-0456">Lyase</keyword>
<keyword evidence="16" id="KW-0256">Endoplasmic reticulum</keyword>
<dbReference type="PROSITE" id="PS00709">
    <property type="entry name" value="RIBOSOMAL_L30E_1"/>
    <property type="match status" value="1"/>
</dbReference>
<dbReference type="NCBIfam" id="NF002172">
    <property type="entry name" value="PRK01018.1"/>
    <property type="match status" value="1"/>
</dbReference>
<dbReference type="GO" id="GO:0005789">
    <property type="term" value="C:endoplasmic reticulum membrane"/>
    <property type="evidence" value="ECO:0007669"/>
    <property type="project" value="UniProtKB-SubCell"/>
</dbReference>
<dbReference type="Gene3D" id="3.30.1330.30">
    <property type="match status" value="1"/>
</dbReference>
<dbReference type="STRING" id="112268.A0A182VXT5"/>
<keyword evidence="10 16" id="KW-0443">Lipid metabolism</keyword>
<dbReference type="PANTHER" id="PTHR11035">
    <property type="entry name" value="VERY-LONG-CHAIN (3R)-3-HYDROXYACYL-COA DEHYDRATASE"/>
    <property type="match status" value="1"/>
</dbReference>
<dbReference type="InterPro" id="IPR022991">
    <property type="entry name" value="Ribosomal_eL30_CS"/>
</dbReference>
<protein>
    <recommendedName>
        <fullName evidence="16">Very-long-chain (3R)-3-hydroxyacyl-CoA dehydratase</fullName>
        <ecNumber evidence="16">4.2.1.134</ecNumber>
    </recommendedName>
</protein>
<evidence type="ECO:0000259" key="17">
    <source>
        <dbReference type="Pfam" id="PF01248"/>
    </source>
</evidence>
<name>A0A182VXT5_9DIPT</name>
<comment type="similarity">
    <text evidence="3">Belongs to the eukaryotic ribosomal protein eL30 family.</text>
</comment>
<evidence type="ECO:0000256" key="2">
    <source>
        <dbReference type="ARBA" id="ARBA00005194"/>
    </source>
</evidence>
<keyword evidence="12 16" id="KW-0275">Fatty acid biosynthesis</keyword>
<reference evidence="18" key="2">
    <citation type="submission" date="2020-05" db="UniProtKB">
        <authorList>
            <consortium name="EnsemblMetazoa"/>
        </authorList>
    </citation>
    <scope>IDENTIFICATION</scope>
    <source>
        <strain evidence="18">MINIMUS1</strain>
    </source>
</reference>
<keyword evidence="11 16" id="KW-0472">Membrane</keyword>
<evidence type="ECO:0000256" key="13">
    <source>
        <dbReference type="ARBA" id="ARBA00023239"/>
    </source>
</evidence>
<keyword evidence="5 16" id="KW-0444">Lipid biosynthesis</keyword>
<dbReference type="GO" id="GO:0030497">
    <property type="term" value="P:fatty acid elongation"/>
    <property type="evidence" value="ECO:0007669"/>
    <property type="project" value="TreeGrafter"/>
</dbReference>
<feature type="transmembrane region" description="Helical" evidence="16">
    <location>
        <begin position="312"/>
        <end position="336"/>
    </location>
</feature>
<evidence type="ECO:0000256" key="11">
    <source>
        <dbReference type="ARBA" id="ARBA00023136"/>
    </source>
</evidence>
<evidence type="ECO:0000256" key="10">
    <source>
        <dbReference type="ARBA" id="ARBA00023098"/>
    </source>
</evidence>
<feature type="transmembrane region" description="Helical" evidence="16">
    <location>
        <begin position="178"/>
        <end position="198"/>
    </location>
</feature>
<accession>A0A182VXT5</accession>
<dbReference type="EnsemblMetazoa" id="AMIN002884-RA">
    <property type="protein sequence ID" value="AMIN002884-PA"/>
    <property type="gene ID" value="AMIN002884"/>
</dbReference>
<dbReference type="FunFam" id="3.30.1330.30:FF:000001">
    <property type="entry name" value="60S ribosomal protein L30"/>
    <property type="match status" value="1"/>
</dbReference>
<evidence type="ECO:0000256" key="8">
    <source>
        <dbReference type="ARBA" id="ARBA00022980"/>
    </source>
</evidence>
<dbReference type="VEuPathDB" id="VectorBase:AMIN002884"/>
<comment type="pathway">
    <text evidence="2 16">Lipid metabolism; fatty acid biosynthesis.</text>
</comment>
<dbReference type="GO" id="GO:0102158">
    <property type="term" value="F:very-long-chain (3R)-3-hydroxyacyl-CoA dehydratase activity"/>
    <property type="evidence" value="ECO:0007669"/>
    <property type="project" value="UniProtKB-EC"/>
</dbReference>
<evidence type="ECO:0000256" key="16">
    <source>
        <dbReference type="RuleBase" id="RU363109"/>
    </source>
</evidence>
<feature type="domain" description="Ribosomal protein eL8/eL30/eS12/Gadd45" evidence="17">
    <location>
        <begin position="13"/>
        <end position="105"/>
    </location>
</feature>
<dbReference type="GO" id="GO:0005840">
    <property type="term" value="C:ribosome"/>
    <property type="evidence" value="ECO:0007669"/>
    <property type="project" value="UniProtKB-KW"/>
</dbReference>
<dbReference type="InterPro" id="IPR007482">
    <property type="entry name" value="Tyr_Pase-like_PTPLA"/>
</dbReference>
<comment type="catalytic activity">
    <reaction evidence="15 16">
        <text>a very-long-chain (3R)-3-hydroxyacyl-CoA = a very-long-chain (2E)-enoyl-CoA + H2O</text>
        <dbReference type="Rhea" id="RHEA:45812"/>
        <dbReference type="ChEBI" id="CHEBI:15377"/>
        <dbReference type="ChEBI" id="CHEBI:83728"/>
        <dbReference type="ChEBI" id="CHEBI:85440"/>
        <dbReference type="EC" id="4.2.1.134"/>
    </reaction>
</comment>
<keyword evidence="8" id="KW-0689">Ribosomal protein</keyword>
<dbReference type="PROSITE" id="PS00993">
    <property type="entry name" value="RIBOSOMAL_L30E_2"/>
    <property type="match status" value="1"/>
</dbReference>
<dbReference type="GO" id="GO:0042761">
    <property type="term" value="P:very long-chain fatty acid biosynthetic process"/>
    <property type="evidence" value="ECO:0007669"/>
    <property type="project" value="TreeGrafter"/>
</dbReference>
<dbReference type="AlphaFoldDB" id="A0A182VXT5"/>
<evidence type="ECO:0000256" key="12">
    <source>
        <dbReference type="ARBA" id="ARBA00023160"/>
    </source>
</evidence>
<evidence type="ECO:0000256" key="1">
    <source>
        <dbReference type="ARBA" id="ARBA00004141"/>
    </source>
</evidence>
<dbReference type="UniPathway" id="UPA00094"/>